<evidence type="ECO:0000256" key="2">
    <source>
        <dbReference type="ARBA" id="ARBA00004477"/>
    </source>
</evidence>
<name>A0ABR0BDY1_PURLI</name>
<feature type="region of interest" description="Disordered" evidence="8">
    <location>
        <begin position="162"/>
        <end position="184"/>
    </location>
</feature>
<organism evidence="11 12">
    <name type="scientific">Purpureocillium lilacinum</name>
    <name type="common">Paecilomyces lilacinus</name>
    <dbReference type="NCBI Taxonomy" id="33203"/>
    <lineage>
        <taxon>Eukaryota</taxon>
        <taxon>Fungi</taxon>
        <taxon>Dikarya</taxon>
        <taxon>Ascomycota</taxon>
        <taxon>Pezizomycotina</taxon>
        <taxon>Sordariomycetes</taxon>
        <taxon>Hypocreomycetidae</taxon>
        <taxon>Hypocreales</taxon>
        <taxon>Ophiocordycipitaceae</taxon>
        <taxon>Purpureocillium</taxon>
    </lineage>
</organism>
<evidence type="ECO:0000259" key="10">
    <source>
        <dbReference type="Pfam" id="PF03151"/>
    </source>
</evidence>
<evidence type="ECO:0000256" key="5">
    <source>
        <dbReference type="ARBA" id="ARBA00022692"/>
    </source>
</evidence>
<reference evidence="11 12" key="1">
    <citation type="journal article" date="2024" name="Microbiol. Resour. Announc.">
        <title>Genome annotations for the ascomycete fungi Trichoderma harzianum, Trichoderma aggressivum, and Purpureocillium lilacinum.</title>
        <authorList>
            <person name="Beijen E.P.W."/>
            <person name="Ohm R.A."/>
        </authorList>
    </citation>
    <scope>NUCLEOTIDE SEQUENCE [LARGE SCALE GENOMIC DNA]</scope>
    <source>
        <strain evidence="11 12">CBS 150709</strain>
    </source>
</reference>
<feature type="transmembrane region" description="Helical" evidence="9">
    <location>
        <begin position="274"/>
        <end position="301"/>
    </location>
</feature>
<evidence type="ECO:0000256" key="1">
    <source>
        <dbReference type="ARBA" id="ARBA00003420"/>
    </source>
</evidence>
<keyword evidence="6 9" id="KW-1133">Transmembrane helix</keyword>
<dbReference type="Pfam" id="PF03151">
    <property type="entry name" value="TPT"/>
    <property type="match status" value="1"/>
</dbReference>
<comment type="caution">
    <text evidence="11">The sequence shown here is derived from an EMBL/GenBank/DDBJ whole genome shotgun (WGS) entry which is preliminary data.</text>
</comment>
<comment type="function">
    <text evidence="1">Involved in the import of GDP-mannose from the cytoplasm into the Golgi lumen.</text>
</comment>
<evidence type="ECO:0000256" key="9">
    <source>
        <dbReference type="SAM" id="Phobius"/>
    </source>
</evidence>
<keyword evidence="7 9" id="KW-0472">Membrane</keyword>
<proteinExistence type="inferred from homology"/>
<dbReference type="PANTHER" id="PTHR11132">
    <property type="entry name" value="SOLUTE CARRIER FAMILY 35"/>
    <property type="match status" value="1"/>
</dbReference>
<dbReference type="InterPro" id="IPR050186">
    <property type="entry name" value="TPT_transporter"/>
</dbReference>
<dbReference type="EMBL" id="JAWRVI010000231">
    <property type="protein sequence ID" value="KAK4071139.1"/>
    <property type="molecule type" value="Genomic_DNA"/>
</dbReference>
<evidence type="ECO:0000256" key="8">
    <source>
        <dbReference type="SAM" id="MobiDB-lite"/>
    </source>
</evidence>
<evidence type="ECO:0000256" key="4">
    <source>
        <dbReference type="ARBA" id="ARBA00011182"/>
    </source>
</evidence>
<evidence type="ECO:0000256" key="6">
    <source>
        <dbReference type="ARBA" id="ARBA00022989"/>
    </source>
</evidence>
<evidence type="ECO:0000256" key="3">
    <source>
        <dbReference type="ARBA" id="ARBA00010425"/>
    </source>
</evidence>
<evidence type="ECO:0000313" key="12">
    <source>
        <dbReference type="Proteomes" id="UP001287286"/>
    </source>
</evidence>
<feature type="transmembrane region" description="Helical" evidence="9">
    <location>
        <begin position="247"/>
        <end position="268"/>
    </location>
</feature>
<comment type="subunit">
    <text evidence="4">Homooligomer.</text>
</comment>
<evidence type="ECO:0000313" key="11">
    <source>
        <dbReference type="EMBL" id="KAK4071139.1"/>
    </source>
</evidence>
<gene>
    <name evidence="11" type="ORF">Purlil1_13492</name>
</gene>
<comment type="similarity">
    <text evidence="3">Belongs to the TPT transporter family. SLC35D subfamily.</text>
</comment>
<evidence type="ECO:0000256" key="7">
    <source>
        <dbReference type="ARBA" id="ARBA00023136"/>
    </source>
</evidence>
<dbReference type="Proteomes" id="UP001287286">
    <property type="component" value="Unassembled WGS sequence"/>
</dbReference>
<keyword evidence="5 9" id="KW-0812">Transmembrane</keyword>
<feature type="transmembrane region" description="Helical" evidence="9">
    <location>
        <begin position="348"/>
        <end position="364"/>
    </location>
</feature>
<sequence length="406" mass="45820">MILKNRIKPTDWARETEVTDRYYATLKAVNRTKIEEWVSKWQVVLNEGKNLDLPDVKGLRPTRHFLKAVGSIDPTFSRYWINRMEGEAMISSDDEWQRTFPDGIKISEIFERSYRTTSDISVNLAMLRLIFKLEKSLAASRAGLASVRERFLTHGPFPSATFAHTGRRSARKEGSGPALRDNLHSARPPTIMQVVSMSQQMDHRDEEPISLLTLDERGCNSEANDLDLDGDVGYSTTPTSRKIDHEYLIPGPIKFAWLGAYFSFSLLLTPYNKLVLVFFASPWLLTCLHASFASVGTYALLQMGYSKLTRLGRREKLALGGFSTLFTANIALSNVSLAMVSVPSYQTIRMLCPIFTVLICRAWYGRTYCTVTYASLVPLVVGDKQLPRANETLATHLGKIRYRAQA</sequence>
<keyword evidence="12" id="KW-1185">Reference proteome</keyword>
<protein>
    <recommendedName>
        <fullName evidence="10">Sugar phosphate transporter domain-containing protein</fullName>
    </recommendedName>
</protein>
<accession>A0ABR0BDY1</accession>
<comment type="subcellular location">
    <subcellularLocation>
        <location evidence="2">Endoplasmic reticulum membrane</location>
        <topology evidence="2">Multi-pass membrane protein</topology>
    </subcellularLocation>
</comment>
<feature type="domain" description="Sugar phosphate transporter" evidence="10">
    <location>
        <begin position="259"/>
        <end position="382"/>
    </location>
</feature>
<dbReference type="InterPro" id="IPR004853">
    <property type="entry name" value="Sugar_P_trans_dom"/>
</dbReference>
<feature type="transmembrane region" description="Helical" evidence="9">
    <location>
        <begin position="322"/>
        <end position="342"/>
    </location>
</feature>